<comment type="caution">
    <text evidence="2">The sequence shown here is derived from an EMBL/GenBank/DDBJ whole genome shotgun (WGS) entry which is preliminary data.</text>
</comment>
<evidence type="ECO:0000313" key="2">
    <source>
        <dbReference type="EMBL" id="MED6226376.1"/>
    </source>
</evidence>
<feature type="chain" id="PRO_5047259863" evidence="1">
    <location>
        <begin position="27"/>
        <end position="61"/>
    </location>
</feature>
<name>A0ABU6ZX61_9FABA</name>
<reference evidence="2 3" key="1">
    <citation type="journal article" date="2023" name="Plants (Basel)">
        <title>Bridging the Gap: Combining Genomics and Transcriptomics Approaches to Understand Stylosanthes scabra, an Orphan Legume from the Brazilian Caatinga.</title>
        <authorList>
            <person name="Ferreira-Neto J.R.C."/>
            <person name="da Silva M.D."/>
            <person name="Binneck E."/>
            <person name="de Melo N.F."/>
            <person name="da Silva R.H."/>
            <person name="de Melo A.L.T.M."/>
            <person name="Pandolfi V."/>
            <person name="Bustamante F.O."/>
            <person name="Brasileiro-Vidal A.C."/>
            <person name="Benko-Iseppon A.M."/>
        </authorList>
    </citation>
    <scope>NUCLEOTIDE SEQUENCE [LARGE SCALE GENOMIC DNA]</scope>
    <source>
        <tissue evidence="2">Leaves</tissue>
    </source>
</reference>
<gene>
    <name evidence="2" type="ORF">PIB30_103092</name>
</gene>
<proteinExistence type="predicted"/>
<feature type="non-terminal residue" evidence="2">
    <location>
        <position position="1"/>
    </location>
</feature>
<dbReference type="Proteomes" id="UP001341840">
    <property type="component" value="Unassembled WGS sequence"/>
</dbReference>
<organism evidence="2 3">
    <name type="scientific">Stylosanthes scabra</name>
    <dbReference type="NCBI Taxonomy" id="79078"/>
    <lineage>
        <taxon>Eukaryota</taxon>
        <taxon>Viridiplantae</taxon>
        <taxon>Streptophyta</taxon>
        <taxon>Embryophyta</taxon>
        <taxon>Tracheophyta</taxon>
        <taxon>Spermatophyta</taxon>
        <taxon>Magnoliopsida</taxon>
        <taxon>eudicotyledons</taxon>
        <taxon>Gunneridae</taxon>
        <taxon>Pentapetalae</taxon>
        <taxon>rosids</taxon>
        <taxon>fabids</taxon>
        <taxon>Fabales</taxon>
        <taxon>Fabaceae</taxon>
        <taxon>Papilionoideae</taxon>
        <taxon>50 kb inversion clade</taxon>
        <taxon>dalbergioids sensu lato</taxon>
        <taxon>Dalbergieae</taxon>
        <taxon>Pterocarpus clade</taxon>
        <taxon>Stylosanthes</taxon>
    </lineage>
</organism>
<evidence type="ECO:0000313" key="3">
    <source>
        <dbReference type="Proteomes" id="UP001341840"/>
    </source>
</evidence>
<feature type="non-terminal residue" evidence="2">
    <location>
        <position position="61"/>
    </location>
</feature>
<dbReference type="EMBL" id="JASCZI010275145">
    <property type="protein sequence ID" value="MED6226376.1"/>
    <property type="molecule type" value="Genomic_DNA"/>
</dbReference>
<feature type="signal peptide" evidence="1">
    <location>
        <begin position="1"/>
        <end position="26"/>
    </location>
</feature>
<sequence length="61" mass="6941">RRRCRRLSRWRSFLLLLSTHSPPVATFHSLAHPAFEPVINHVYASAPVMSPSMHGYVLASQ</sequence>
<keyword evidence="1" id="KW-0732">Signal</keyword>
<evidence type="ECO:0000256" key="1">
    <source>
        <dbReference type="SAM" id="SignalP"/>
    </source>
</evidence>
<accession>A0ABU6ZX61</accession>
<keyword evidence="3" id="KW-1185">Reference proteome</keyword>
<protein>
    <submittedName>
        <fullName evidence="2">Uncharacterized protein</fullName>
    </submittedName>
</protein>